<evidence type="ECO:0000313" key="2">
    <source>
        <dbReference type="EMBL" id="OXB20278.1"/>
    </source>
</evidence>
<reference evidence="1" key="1">
    <citation type="submission" date="2016-09" db="EMBL/GenBank/DDBJ databases">
        <authorList>
            <person name="Capua I."/>
            <person name="De Benedictis P."/>
            <person name="Joannis T."/>
            <person name="Lombin L.H."/>
            <person name="Cattoli G."/>
        </authorList>
    </citation>
    <scope>NUCLEOTIDE SEQUENCE [LARGE SCALE GENOMIC DNA]</scope>
    <source>
        <strain evidence="1">MSU</strain>
    </source>
</reference>
<organism evidence="1 3">
    <name type="scientific">Flavobacterium tructae</name>
    <dbReference type="NCBI Taxonomy" id="1114873"/>
    <lineage>
        <taxon>Bacteria</taxon>
        <taxon>Pseudomonadati</taxon>
        <taxon>Bacteroidota</taxon>
        <taxon>Flavobacteriia</taxon>
        <taxon>Flavobacteriales</taxon>
        <taxon>Flavobacteriaceae</taxon>
        <taxon>Flavobacterium</taxon>
    </lineage>
</organism>
<reference evidence="3" key="2">
    <citation type="submission" date="2016-09" db="EMBL/GenBank/DDBJ databases">
        <authorList>
            <person name="Chen S."/>
            <person name="Walker E."/>
        </authorList>
    </citation>
    <scope>NUCLEOTIDE SEQUENCE [LARGE SCALE GENOMIC DNA]</scope>
    <source>
        <strain evidence="3">MSU</strain>
    </source>
</reference>
<evidence type="ECO:0000313" key="4">
    <source>
        <dbReference type="Proteomes" id="UP000198319"/>
    </source>
</evidence>
<dbReference type="EMBL" id="MUHG01000015">
    <property type="protein sequence ID" value="OXB20278.1"/>
    <property type="molecule type" value="Genomic_DNA"/>
</dbReference>
<reference evidence="2 4" key="3">
    <citation type="submission" date="2016-11" db="EMBL/GenBank/DDBJ databases">
        <title>Whole genomes of Flavobacteriaceae.</title>
        <authorList>
            <person name="Stine C."/>
            <person name="Li C."/>
            <person name="Tadesse D."/>
        </authorList>
    </citation>
    <scope>NUCLEOTIDE SEQUENCE [LARGE SCALE GENOMIC DNA]</scope>
    <source>
        <strain evidence="2 4">ATCC BAA-2541</strain>
    </source>
</reference>
<gene>
    <name evidence="2" type="ORF">B0A71_07780</name>
    <name evidence="1" type="ORF">BHE19_14215</name>
</gene>
<dbReference type="EMBL" id="MIKE01000025">
    <property type="protein sequence ID" value="OHT44082.1"/>
    <property type="molecule type" value="Genomic_DNA"/>
</dbReference>
<dbReference type="AlphaFoldDB" id="A0A1S1J0I7"/>
<accession>A0A1S1J0I7</accession>
<dbReference type="OrthoDB" id="623250at2"/>
<dbReference type="RefSeq" id="WP_070908035.1">
    <property type="nucleotide sequence ID" value="NZ_MIKE01000025.1"/>
</dbReference>
<name>A0A1S1J0I7_9FLAO</name>
<protein>
    <submittedName>
        <fullName evidence="1">Uncharacterized protein</fullName>
    </submittedName>
</protein>
<keyword evidence="4" id="KW-1185">Reference proteome</keyword>
<dbReference type="Proteomes" id="UP000180252">
    <property type="component" value="Unassembled WGS sequence"/>
</dbReference>
<proteinExistence type="predicted"/>
<sequence>MKNYYLLIIIIVGNIWNNNAQEKNVPLSEFPMSNLTSPAFQLLEETVTDIYTPENVKALALHVQNNFGESMAIEVTPYFFINTKSKKRTYDRYIGVTKDKATGNLKQNPFSGLNTTTLSFAYLKKDFETIAGDNKRQTFSIGLRTTLLRFFDKEKIQEKKQNIQSVLTDKALVVPDEILQIVDEAEQKKAIEEFYEKQKIRDRLKAYEKIIKPIFKLDVAAAYSDLFKDNSINGGTINRFGSWLTGEFNLILNEDNEESSTNNYANLLFIGRYIEDGFNMDSTNVYTTNYYRDFGSKLSFEFGKFTLGYEYIKRNGTVKSERSVGNISFRINKNISITGAFGKDFQKEDNLLALFGVNWGLNFGNSSPSLE</sequence>
<comment type="caution">
    <text evidence="1">The sequence shown here is derived from an EMBL/GenBank/DDBJ whole genome shotgun (WGS) entry which is preliminary data.</text>
</comment>
<dbReference type="STRING" id="1278819.BHE19_14215"/>
<evidence type="ECO:0000313" key="1">
    <source>
        <dbReference type="EMBL" id="OHT44082.1"/>
    </source>
</evidence>
<dbReference type="Proteomes" id="UP000198319">
    <property type="component" value="Unassembled WGS sequence"/>
</dbReference>
<evidence type="ECO:0000313" key="3">
    <source>
        <dbReference type="Proteomes" id="UP000180252"/>
    </source>
</evidence>